<reference evidence="4" key="1">
    <citation type="journal article" date="2016" name="Nat. Genet.">
        <title>A high-quality carrot genome assembly provides new insights into carotenoid accumulation and asterid genome evolution.</title>
        <authorList>
            <person name="Iorizzo M."/>
            <person name="Ellison S."/>
            <person name="Senalik D."/>
            <person name="Zeng P."/>
            <person name="Satapoomin P."/>
            <person name="Huang J."/>
            <person name="Bowman M."/>
            <person name="Iovene M."/>
            <person name="Sanseverino W."/>
            <person name="Cavagnaro P."/>
            <person name="Yildiz M."/>
            <person name="Macko-Podgorni A."/>
            <person name="Moranska E."/>
            <person name="Grzebelus E."/>
            <person name="Grzebelus D."/>
            <person name="Ashrafi H."/>
            <person name="Zheng Z."/>
            <person name="Cheng S."/>
            <person name="Spooner D."/>
            <person name="Van Deynze A."/>
            <person name="Simon P."/>
        </authorList>
    </citation>
    <scope>NUCLEOTIDE SEQUENCE</scope>
    <source>
        <tissue evidence="4">Leaf</tissue>
    </source>
</reference>
<protein>
    <recommendedName>
        <fullName evidence="3">Protein kinase domain-containing protein</fullName>
    </recommendedName>
</protein>
<dbReference type="SUPFAM" id="SSF56112">
    <property type="entry name" value="Protein kinase-like (PK-like)"/>
    <property type="match status" value="1"/>
</dbReference>
<evidence type="ECO:0000313" key="4">
    <source>
        <dbReference type="EMBL" id="WOH02117.1"/>
    </source>
</evidence>
<keyword evidence="2" id="KW-0067">ATP-binding</keyword>
<reference evidence="4" key="2">
    <citation type="submission" date="2022-03" db="EMBL/GenBank/DDBJ databases">
        <title>Draft title - Genomic analysis of global carrot germplasm unveils the trajectory of domestication and the origin of high carotenoid orange carrot.</title>
        <authorList>
            <person name="Iorizzo M."/>
            <person name="Ellison S."/>
            <person name="Senalik D."/>
            <person name="Macko-Podgorni A."/>
            <person name="Grzebelus D."/>
            <person name="Bostan H."/>
            <person name="Rolling W."/>
            <person name="Curaba J."/>
            <person name="Simon P."/>
        </authorList>
    </citation>
    <scope>NUCLEOTIDE SEQUENCE</scope>
    <source>
        <tissue evidence="4">Leaf</tissue>
    </source>
</reference>
<dbReference type="PROSITE" id="PS50011">
    <property type="entry name" value="PROTEIN_KINASE_DOM"/>
    <property type="match status" value="1"/>
</dbReference>
<gene>
    <name evidence="4" type="ORF">DCAR_0521505</name>
</gene>
<evidence type="ECO:0000256" key="1">
    <source>
        <dbReference type="ARBA" id="ARBA00022741"/>
    </source>
</evidence>
<dbReference type="Gene3D" id="1.10.510.10">
    <property type="entry name" value="Transferase(Phosphotransferase) domain 1"/>
    <property type="match status" value="1"/>
</dbReference>
<dbReference type="PANTHER" id="PTHR27005:SF283">
    <property type="entry name" value="OS02G0633066 PROTEIN"/>
    <property type="match status" value="1"/>
</dbReference>
<dbReference type="GO" id="GO:0004674">
    <property type="term" value="F:protein serine/threonine kinase activity"/>
    <property type="evidence" value="ECO:0007669"/>
    <property type="project" value="TreeGrafter"/>
</dbReference>
<dbReference type="GO" id="GO:0005886">
    <property type="term" value="C:plasma membrane"/>
    <property type="evidence" value="ECO:0007669"/>
    <property type="project" value="TreeGrafter"/>
</dbReference>
<dbReference type="Pfam" id="PF07714">
    <property type="entry name" value="PK_Tyr_Ser-Thr"/>
    <property type="match status" value="1"/>
</dbReference>
<keyword evidence="1" id="KW-0547">Nucleotide-binding</keyword>
<dbReference type="EMBL" id="CP093347">
    <property type="protein sequence ID" value="WOH02117.1"/>
    <property type="molecule type" value="Genomic_DNA"/>
</dbReference>
<dbReference type="InterPro" id="IPR045274">
    <property type="entry name" value="WAK-like"/>
</dbReference>
<feature type="domain" description="Protein kinase" evidence="3">
    <location>
        <begin position="1"/>
        <end position="117"/>
    </location>
</feature>
<name>A0AAF0X7X0_DAUCS</name>
<accession>A0AAF0X7X0</accession>
<proteinExistence type="predicted"/>
<dbReference type="GO" id="GO:0005524">
    <property type="term" value="F:ATP binding"/>
    <property type="evidence" value="ECO:0007669"/>
    <property type="project" value="UniProtKB-KW"/>
</dbReference>
<evidence type="ECO:0000313" key="5">
    <source>
        <dbReference type="Proteomes" id="UP000077755"/>
    </source>
</evidence>
<dbReference type="InterPro" id="IPR001245">
    <property type="entry name" value="Ser-Thr/Tyr_kinase_cat_dom"/>
</dbReference>
<dbReference type="GO" id="GO:0007166">
    <property type="term" value="P:cell surface receptor signaling pathway"/>
    <property type="evidence" value="ECO:0007669"/>
    <property type="project" value="InterPro"/>
</dbReference>
<dbReference type="PANTHER" id="PTHR27005">
    <property type="entry name" value="WALL-ASSOCIATED RECEPTOR KINASE-LIKE 21"/>
    <property type="match status" value="1"/>
</dbReference>
<keyword evidence="5" id="KW-1185">Reference proteome</keyword>
<sequence>MDPEYFHSSELTEKSDVYSFGVVLAELLTGEPAISFDRPEKNRSLSMYFISSMRTGNGMPSIIQKSLVNDEKNIQQIKQVSMLAARCLQMTGDKRPSMKEVATELEGLKAMVEHPWLDKDSTTDHTETEYLLNQSVLSDAIGSTSFDHNSMVGFDNTSIQMTGKLQYR</sequence>
<dbReference type="AlphaFoldDB" id="A0AAF0X7X0"/>
<dbReference type="InterPro" id="IPR011009">
    <property type="entry name" value="Kinase-like_dom_sf"/>
</dbReference>
<dbReference type="InterPro" id="IPR000719">
    <property type="entry name" value="Prot_kinase_dom"/>
</dbReference>
<dbReference type="Proteomes" id="UP000077755">
    <property type="component" value="Chromosome 5"/>
</dbReference>
<evidence type="ECO:0000259" key="3">
    <source>
        <dbReference type="PROSITE" id="PS50011"/>
    </source>
</evidence>
<evidence type="ECO:0000256" key="2">
    <source>
        <dbReference type="ARBA" id="ARBA00022840"/>
    </source>
</evidence>
<organism evidence="4 5">
    <name type="scientific">Daucus carota subsp. sativus</name>
    <name type="common">Carrot</name>
    <dbReference type="NCBI Taxonomy" id="79200"/>
    <lineage>
        <taxon>Eukaryota</taxon>
        <taxon>Viridiplantae</taxon>
        <taxon>Streptophyta</taxon>
        <taxon>Embryophyta</taxon>
        <taxon>Tracheophyta</taxon>
        <taxon>Spermatophyta</taxon>
        <taxon>Magnoliopsida</taxon>
        <taxon>eudicotyledons</taxon>
        <taxon>Gunneridae</taxon>
        <taxon>Pentapetalae</taxon>
        <taxon>asterids</taxon>
        <taxon>campanulids</taxon>
        <taxon>Apiales</taxon>
        <taxon>Apiaceae</taxon>
        <taxon>Apioideae</taxon>
        <taxon>Scandiceae</taxon>
        <taxon>Daucinae</taxon>
        <taxon>Daucus</taxon>
        <taxon>Daucus sect. Daucus</taxon>
    </lineage>
</organism>